<protein>
    <recommendedName>
        <fullName evidence="5">Twitching motility protein PilT</fullName>
    </recommendedName>
</protein>
<accession>A0A076EMZ1</accession>
<dbReference type="InterPro" id="IPR027798">
    <property type="entry name" value="Ub_Mut7C"/>
</dbReference>
<sequence>MPMPEPLRHCEFRFYEELNDFLPPVRRKHTFEHEFDGTPSVKDRIEALGVPHTEVDLILVDEVSVDFGHLLRGGERVAVYPMFERLDLTGVTKLRPQPLRDPTFVLDVHLGRLARYLRLLGFDTRYRNDFADPELVDISLSEHRIVLTRDTGLLKRSALTHGAFLHETDPRRQLREVLDRFDLRSRISPFTRCARCNGLLAPVPRAEGLAEAPPGVAGNEHQFSRCRDCAQLYWPGSHLPKLRRRLSEVGVTLEVDSQDA</sequence>
<proteinExistence type="predicted"/>
<dbReference type="PANTHER" id="PTHR39081">
    <property type="entry name" value="MUT7-C DOMAIN-CONTAINING PROTEIN"/>
    <property type="match status" value="1"/>
</dbReference>
<gene>
    <name evidence="3" type="ORF">EP51_23550</name>
</gene>
<evidence type="ECO:0008006" key="5">
    <source>
        <dbReference type="Google" id="ProtNLM"/>
    </source>
</evidence>
<name>A0A076EMZ1_RHOOP</name>
<dbReference type="Proteomes" id="UP000028488">
    <property type="component" value="Chromosome"/>
</dbReference>
<dbReference type="Pfam" id="PF14451">
    <property type="entry name" value="Ub-Mut7C"/>
    <property type="match status" value="1"/>
</dbReference>
<feature type="domain" description="Mut7-C RNAse" evidence="1">
    <location>
        <begin position="103"/>
        <end position="245"/>
    </location>
</feature>
<dbReference type="RefSeq" id="WP_112300285.1">
    <property type="nucleotide sequence ID" value="NZ_CP008947.1"/>
</dbReference>
<evidence type="ECO:0000313" key="3">
    <source>
        <dbReference type="EMBL" id="AII07470.1"/>
    </source>
</evidence>
<evidence type="ECO:0000259" key="1">
    <source>
        <dbReference type="Pfam" id="PF01927"/>
    </source>
</evidence>
<reference evidence="3 4" key="1">
    <citation type="submission" date="2014-07" db="EMBL/GenBank/DDBJ databases">
        <title>Genome Sequence of Rhodococcus opacus Strain R7, a Biodegrader of Mono- and Polycyclic Aromatic Hydrocarbons.</title>
        <authorList>
            <person name="Di Gennaro P."/>
            <person name="Zampolli J."/>
            <person name="Presti I."/>
            <person name="Cappelletti M."/>
            <person name="D'Ursi P."/>
            <person name="Orro A."/>
            <person name="Mezzelani A."/>
            <person name="Milanesi L."/>
        </authorList>
    </citation>
    <scope>NUCLEOTIDE SEQUENCE [LARGE SCALE GENOMIC DNA]</scope>
    <source>
        <strain evidence="3 4">R7</strain>
    </source>
</reference>
<organism evidence="3 4">
    <name type="scientific">Rhodococcus opacus</name>
    <name type="common">Nocardia opaca</name>
    <dbReference type="NCBI Taxonomy" id="37919"/>
    <lineage>
        <taxon>Bacteria</taxon>
        <taxon>Bacillati</taxon>
        <taxon>Actinomycetota</taxon>
        <taxon>Actinomycetes</taxon>
        <taxon>Mycobacteriales</taxon>
        <taxon>Nocardiaceae</taxon>
        <taxon>Rhodococcus</taxon>
    </lineage>
</organism>
<evidence type="ECO:0000259" key="2">
    <source>
        <dbReference type="Pfam" id="PF14451"/>
    </source>
</evidence>
<dbReference type="InterPro" id="IPR002782">
    <property type="entry name" value="Mut7-C_RNAse_dom"/>
</dbReference>
<feature type="domain" description="Ubiquitin Mut7-C" evidence="2">
    <location>
        <begin position="10"/>
        <end position="87"/>
    </location>
</feature>
<dbReference type="EMBL" id="CP008947">
    <property type="protein sequence ID" value="AII07470.1"/>
    <property type="molecule type" value="Genomic_DNA"/>
</dbReference>
<dbReference type="Pfam" id="PF01927">
    <property type="entry name" value="Mut7-C"/>
    <property type="match status" value="1"/>
</dbReference>
<dbReference type="PANTHER" id="PTHR39081:SF1">
    <property type="entry name" value="MUT7-C RNASE DOMAIN-CONTAINING PROTEIN"/>
    <property type="match status" value="1"/>
</dbReference>
<dbReference type="eggNOG" id="COG1656">
    <property type="taxonomic scope" value="Bacteria"/>
</dbReference>
<evidence type="ECO:0000313" key="4">
    <source>
        <dbReference type="Proteomes" id="UP000028488"/>
    </source>
</evidence>
<dbReference type="AlphaFoldDB" id="A0A076EMZ1"/>